<dbReference type="PANTHER" id="PTHR45458:SF1">
    <property type="entry name" value="SHORT CHAIN DEHYDROGENASE"/>
    <property type="match status" value="1"/>
</dbReference>
<dbReference type="GO" id="GO:0016616">
    <property type="term" value="F:oxidoreductase activity, acting on the CH-OH group of donors, NAD or NADP as acceptor"/>
    <property type="evidence" value="ECO:0007669"/>
    <property type="project" value="TreeGrafter"/>
</dbReference>
<dbReference type="CDD" id="cd05325">
    <property type="entry name" value="carb_red_sniffer_like_SDR_c"/>
    <property type="match status" value="1"/>
</dbReference>
<dbReference type="EMBL" id="JAKUDL010000010">
    <property type="protein sequence ID" value="MCH4296402.1"/>
    <property type="molecule type" value="Genomic_DNA"/>
</dbReference>
<dbReference type="Proteomes" id="UP001297581">
    <property type="component" value="Unassembled WGS sequence"/>
</dbReference>
<dbReference type="Pfam" id="PF00106">
    <property type="entry name" value="adh_short"/>
    <property type="match status" value="1"/>
</dbReference>
<dbReference type="PRINTS" id="PR00081">
    <property type="entry name" value="GDHRDH"/>
</dbReference>
<dbReference type="Gene3D" id="3.40.50.720">
    <property type="entry name" value="NAD(P)-binding Rossmann-like Domain"/>
    <property type="match status" value="1"/>
</dbReference>
<evidence type="ECO:0000313" key="2">
    <source>
        <dbReference type="EMBL" id="MCH4296402.1"/>
    </source>
</evidence>
<dbReference type="PANTHER" id="PTHR45458">
    <property type="entry name" value="SHORT-CHAIN DEHYDROGENASE/REDUCTASE SDR"/>
    <property type="match status" value="1"/>
</dbReference>
<keyword evidence="3" id="KW-1185">Reference proteome</keyword>
<comment type="similarity">
    <text evidence="1">Belongs to the short-chain dehydrogenases/reductases (SDR) family.</text>
</comment>
<dbReference type="InterPro" id="IPR036291">
    <property type="entry name" value="NAD(P)-bd_dom_sf"/>
</dbReference>
<dbReference type="InterPro" id="IPR002347">
    <property type="entry name" value="SDR_fam"/>
</dbReference>
<proteinExistence type="inferred from homology"/>
<dbReference type="AlphaFoldDB" id="A0AAJ1BM63"/>
<protein>
    <submittedName>
        <fullName evidence="2">SDR family oxidoreductase</fullName>
    </submittedName>
</protein>
<name>A0AAJ1BM63_9GAMM</name>
<dbReference type="SUPFAM" id="SSF51735">
    <property type="entry name" value="NAD(P)-binding Rossmann-fold domains"/>
    <property type="match status" value="1"/>
</dbReference>
<evidence type="ECO:0000256" key="1">
    <source>
        <dbReference type="RuleBase" id="RU000363"/>
    </source>
</evidence>
<dbReference type="RefSeq" id="WP_240592443.1">
    <property type="nucleotide sequence ID" value="NZ_JAKUDL010000010.1"/>
</dbReference>
<reference evidence="2 3" key="1">
    <citation type="submission" date="2022-02" db="EMBL/GenBank/DDBJ databases">
        <title>The genome sequence of Shewanella sp. 3B26.</title>
        <authorList>
            <person name="Du J."/>
        </authorList>
    </citation>
    <scope>NUCLEOTIDE SEQUENCE [LARGE SCALE GENOMIC DNA]</scope>
    <source>
        <strain evidence="2 3">3B26</strain>
    </source>
</reference>
<dbReference type="PRINTS" id="PR00080">
    <property type="entry name" value="SDRFAMILY"/>
</dbReference>
<sequence>MMQVVITGANRGIGLALTKLYLAAGCDVAACCRNPDDANALHALMDSHEGLELFELDVSSSDAIASLGEALHGRPIHRLINNAGYYGPRGVMLGNTPEDEWQQLFAINCIGPLKLVEALTEGLCQGQGIIANLTSKMGSMADNGSGGAYLYRSAKAAQNAVTKSLAIDLAPFNVKAVALHPGWVQTDMGGPGALIDTDTSAQGLYRVIEGLSTAQSGGFFDYQGNAIPW</sequence>
<evidence type="ECO:0000313" key="3">
    <source>
        <dbReference type="Proteomes" id="UP001297581"/>
    </source>
</evidence>
<accession>A0AAJ1BM63</accession>
<dbReference type="InterPro" id="IPR052184">
    <property type="entry name" value="SDR_enzymes"/>
</dbReference>
<gene>
    <name evidence="2" type="ORF">MJ923_19020</name>
</gene>
<comment type="caution">
    <text evidence="2">The sequence shown here is derived from an EMBL/GenBank/DDBJ whole genome shotgun (WGS) entry which is preliminary data.</text>
</comment>
<organism evidence="2 3">
    <name type="scientific">Shewanella zhuhaiensis</name>
    <dbReference type="NCBI Taxonomy" id="2919576"/>
    <lineage>
        <taxon>Bacteria</taxon>
        <taxon>Pseudomonadati</taxon>
        <taxon>Pseudomonadota</taxon>
        <taxon>Gammaproteobacteria</taxon>
        <taxon>Alteromonadales</taxon>
        <taxon>Shewanellaceae</taxon>
        <taxon>Shewanella</taxon>
    </lineage>
</organism>